<evidence type="ECO:0000313" key="6">
    <source>
        <dbReference type="EMBL" id="HJB80936.1"/>
    </source>
</evidence>
<dbReference type="PROSITE" id="PS50853">
    <property type="entry name" value="FN3"/>
    <property type="match status" value="2"/>
</dbReference>
<dbReference type="SMART" id="SM01276">
    <property type="entry name" value="M60-like"/>
    <property type="match status" value="1"/>
</dbReference>
<dbReference type="SMART" id="SM00060">
    <property type="entry name" value="FN3"/>
    <property type="match status" value="3"/>
</dbReference>
<feature type="signal peptide" evidence="2">
    <location>
        <begin position="1"/>
        <end position="23"/>
    </location>
</feature>
<evidence type="ECO:0000259" key="4">
    <source>
        <dbReference type="PROSITE" id="PS51723"/>
    </source>
</evidence>
<dbReference type="SUPFAM" id="SSF49785">
    <property type="entry name" value="Galactose-binding domain-like"/>
    <property type="match status" value="1"/>
</dbReference>
<keyword evidence="1" id="KW-0677">Repeat</keyword>
<dbReference type="Pfam" id="PF00404">
    <property type="entry name" value="Dockerin_1"/>
    <property type="match status" value="1"/>
</dbReference>
<dbReference type="InterPro" id="IPR031161">
    <property type="entry name" value="Peptidase_M60_dom"/>
</dbReference>
<dbReference type="InterPro" id="IPR050991">
    <property type="entry name" value="ECM_Regulatory_Proteins"/>
</dbReference>
<name>A0A9D2MM44_9FIRM</name>
<dbReference type="PANTHER" id="PTHR46708">
    <property type="entry name" value="TENASCIN"/>
    <property type="match status" value="1"/>
</dbReference>
<dbReference type="Pfam" id="PF13402">
    <property type="entry name" value="Peptidase_M60"/>
    <property type="match status" value="1"/>
</dbReference>
<protein>
    <submittedName>
        <fullName evidence="6">M60 family metallopeptidase</fullName>
    </submittedName>
</protein>
<dbReference type="InterPro" id="IPR013783">
    <property type="entry name" value="Ig-like_fold"/>
</dbReference>
<dbReference type="InterPro" id="IPR002105">
    <property type="entry name" value="Dockerin_1_rpt"/>
</dbReference>
<dbReference type="Gene3D" id="1.10.390.30">
    <property type="entry name" value="Peptidase M60, enhancin-like domain 3"/>
    <property type="match status" value="1"/>
</dbReference>
<dbReference type="PROSITE" id="PS51723">
    <property type="entry name" value="PEPTIDASE_M60"/>
    <property type="match status" value="1"/>
</dbReference>
<dbReference type="InterPro" id="IPR036439">
    <property type="entry name" value="Dockerin_dom_sf"/>
</dbReference>
<feature type="domain" description="Fibronectin type-III" evidence="3">
    <location>
        <begin position="382"/>
        <end position="470"/>
    </location>
</feature>
<dbReference type="GO" id="GO:0004553">
    <property type="term" value="F:hydrolase activity, hydrolyzing O-glycosyl compounds"/>
    <property type="evidence" value="ECO:0007669"/>
    <property type="project" value="InterPro"/>
</dbReference>
<feature type="domain" description="Dockerin" evidence="5">
    <location>
        <begin position="162"/>
        <end position="223"/>
    </location>
</feature>
<proteinExistence type="predicted"/>
<gene>
    <name evidence="6" type="ORF">H9712_08120</name>
</gene>
<dbReference type="InterPro" id="IPR003961">
    <property type="entry name" value="FN3_dom"/>
</dbReference>
<feature type="chain" id="PRO_5039352391" evidence="2">
    <location>
        <begin position="24"/>
        <end position="1602"/>
    </location>
</feature>
<dbReference type="Proteomes" id="UP000823921">
    <property type="component" value="Unassembled WGS sequence"/>
</dbReference>
<dbReference type="Gene3D" id="3.40.390.80">
    <property type="entry name" value="Peptidase M60, enhancin-like domain 2"/>
    <property type="match status" value="1"/>
</dbReference>
<dbReference type="PROSITE" id="PS51766">
    <property type="entry name" value="DOCKERIN"/>
    <property type="match status" value="1"/>
</dbReference>
<dbReference type="SUPFAM" id="SSF49265">
    <property type="entry name" value="Fibronectin type III"/>
    <property type="match status" value="1"/>
</dbReference>
<keyword evidence="2" id="KW-0732">Signal</keyword>
<sequence length="1602" mass="170742">MMHPRRVISGLLSLAMMVGPCTAWLPAAAAASPQESLTLRTEQTATGSIALTLSFDLPQRADEVKSRDIRLTLTGSDKNITVSLKDGSATGADGLSVTTEALNTQGAPLTTEQQLGAYTAVVSGLPVGEYTMTVTGTGYASCATPVTLRDYSQHVLMSTADGSFSLGDVTGDGAVTSADRAALDEQLGKTSALDTYDLNGDGVVDVTDLSYVNKMMDLEAEPRILSTTAIVSPAVDESAVTFTEGSAADLFTGETAVTLKPAQEAEELSIPIAFEDAVTMSEIAISSPSVDGAIQAGTAVVETEDGEILTLPFDISAPEGVHAMGRVAGQNVVTIDLGKKVPVKKVTITVTRVEGQAGEKPEYATVTQIEFLKDIVSEDAAADTQVKGLAATVGDGEVTLVWDSLPNVTGYTVNYGTSKNALSSSAGAGTNRITLSDLKNNTTYYFQVTAVSGDWSGTPSAILSATPLPASVPGAPSNLTVEPADGALRLNWGSTKDATYYQVYYREQGASEFIVWGGDTTATSAVITGLTNDTVYEVAVKAGNLHGTGPFSATASGTPKKEGFEMPALPETNRIDNSQITSIVMADPSNVNWSMCPGFNVKTDLTDGDPNTYWIANNYWYNSSITYTFADTHSMNYVLVVPYLDSAYKNRIANYTVTLKGEDGQVLATYYRDGVNITGSDYYIFSFPETEGVKSLTLALGEKTGGPRVSISEIAFYESDTLSEDIAALFTDGTFTALKSSVQQADITALKDRLNALGSFYLDLARLQDELNLAQALLDKNDSALGVVKQDFQSRSTAADQAFGQSASDLQPLGVTARAGSTVAIYAELPDDATVYVVPTQFYGESGVWKGTPVALKNGRNYITVEKIGSLTDTRGGVLYLTYSGSHPQQIKLQVRGDSSVYAMPVLELSGWYTMSESARKDAIRTYVQDLEAYVSGLSGAKLTTDIRNAAEISTPSVLLSLPADQALSGLKGVGNDEDAMVEAMYQNVLAWEEELFIANKVQGIIHSDAALSGYTYPMTTRQNIRYMRMFAGAFMYAAGNHVGVEYGSTAALVQGKPTSATGAGQANGLFGWGIAHEIGHNMDKLGRAECTNNIYSLALQAWDGSAMTVHTRLTEDGRWEQIFDKVAQGRPGAANNVFVQLGMYWQLHLAYDGAGQPLAFYNAFFQAWKSGAYSGYSYDERVALIASQVADRNLTEFFTRWGMTLSNGVKDILSAYPAEERAIWYLNDASRTYRLQNGSAAEGTAAVTAAVSDSKVTLTISHTDSANILGYEIRRNGTPIAFTTETTYVDDLGAANNLAYTYTVVPVDKLGNLGTAAQSNEVRVAYDKTISADLYTLTRAEDGTITIAMKGGAAVPVTGIKVTGADLSGSYTVKVKADAGTEGWTTAKTGTLSGDTVVAYFNKPGVGPEDTRIWTYDAAVVEITGIPADADLALLDYPGDRVDFYEGATVGILKDAYGDIPAGTLVILGTYRGDPVYNYVEIQARYSTTPEAGEVTTIERTMSGEVYLLVEIPEDGAVSDTSDGFFIFVPNLEDEAALNAQDGVTDPYPLEIRANFYRTDDPNDASSKRLTSQTLWISFPDGGDDEDQVSLPVIELKSDLS</sequence>
<dbReference type="PANTHER" id="PTHR46708:SF2">
    <property type="entry name" value="FIBRONECTIN TYPE-III DOMAIN-CONTAINING PROTEIN"/>
    <property type="match status" value="1"/>
</dbReference>
<dbReference type="CDD" id="cd00063">
    <property type="entry name" value="FN3"/>
    <property type="match status" value="2"/>
</dbReference>
<feature type="domain" description="Fibronectin type-III" evidence="3">
    <location>
        <begin position="475"/>
        <end position="562"/>
    </location>
</feature>
<dbReference type="PROSITE" id="PS00018">
    <property type="entry name" value="EF_HAND_1"/>
    <property type="match status" value="1"/>
</dbReference>
<evidence type="ECO:0000259" key="5">
    <source>
        <dbReference type="PROSITE" id="PS51766"/>
    </source>
</evidence>
<dbReference type="Gene3D" id="2.60.120.1250">
    <property type="entry name" value="Peptidase M60, enhancin-like domain 1"/>
    <property type="match status" value="1"/>
</dbReference>
<comment type="caution">
    <text evidence="6">The sequence shown here is derived from an EMBL/GenBank/DDBJ whole genome shotgun (WGS) entry which is preliminary data.</text>
</comment>
<accession>A0A9D2MM44</accession>
<evidence type="ECO:0000259" key="3">
    <source>
        <dbReference type="PROSITE" id="PS50853"/>
    </source>
</evidence>
<dbReference type="InterPro" id="IPR016134">
    <property type="entry name" value="Dockerin_dom"/>
</dbReference>
<reference evidence="6" key="2">
    <citation type="submission" date="2021-04" db="EMBL/GenBank/DDBJ databases">
        <authorList>
            <person name="Gilroy R."/>
        </authorList>
    </citation>
    <scope>NUCLEOTIDE SEQUENCE</scope>
    <source>
        <strain evidence="6">CHK192-8294</strain>
    </source>
</reference>
<evidence type="ECO:0000313" key="7">
    <source>
        <dbReference type="Proteomes" id="UP000823921"/>
    </source>
</evidence>
<dbReference type="Gene3D" id="1.10.1330.10">
    <property type="entry name" value="Dockerin domain"/>
    <property type="match status" value="1"/>
</dbReference>
<dbReference type="CDD" id="cd14256">
    <property type="entry name" value="Dockerin_I"/>
    <property type="match status" value="1"/>
</dbReference>
<reference evidence="6" key="1">
    <citation type="journal article" date="2021" name="PeerJ">
        <title>Extensive microbial diversity within the chicken gut microbiome revealed by metagenomics and culture.</title>
        <authorList>
            <person name="Gilroy R."/>
            <person name="Ravi A."/>
            <person name="Getino M."/>
            <person name="Pursley I."/>
            <person name="Horton D.L."/>
            <person name="Alikhan N.F."/>
            <person name="Baker D."/>
            <person name="Gharbi K."/>
            <person name="Hall N."/>
            <person name="Watson M."/>
            <person name="Adriaenssens E.M."/>
            <person name="Foster-Nyarko E."/>
            <person name="Jarju S."/>
            <person name="Secka A."/>
            <person name="Antonio M."/>
            <person name="Oren A."/>
            <person name="Chaudhuri R.R."/>
            <person name="La Ragione R."/>
            <person name="Hildebrand F."/>
            <person name="Pallen M.J."/>
        </authorList>
    </citation>
    <scope>NUCLEOTIDE SEQUENCE</scope>
    <source>
        <strain evidence="6">CHK192-8294</strain>
    </source>
</reference>
<dbReference type="GO" id="GO:0000272">
    <property type="term" value="P:polysaccharide catabolic process"/>
    <property type="evidence" value="ECO:0007669"/>
    <property type="project" value="InterPro"/>
</dbReference>
<dbReference type="InterPro" id="IPR036116">
    <property type="entry name" value="FN3_sf"/>
</dbReference>
<evidence type="ECO:0000256" key="1">
    <source>
        <dbReference type="ARBA" id="ARBA00022737"/>
    </source>
</evidence>
<dbReference type="Pfam" id="PF00041">
    <property type="entry name" value="fn3"/>
    <property type="match status" value="2"/>
</dbReference>
<dbReference type="SUPFAM" id="SSF63446">
    <property type="entry name" value="Type I dockerin domain"/>
    <property type="match status" value="1"/>
</dbReference>
<dbReference type="Gene3D" id="2.60.120.260">
    <property type="entry name" value="Galactose-binding domain-like"/>
    <property type="match status" value="1"/>
</dbReference>
<dbReference type="InterPro" id="IPR042279">
    <property type="entry name" value="Pep_M60_3"/>
</dbReference>
<feature type="domain" description="Peptidase M60" evidence="4">
    <location>
        <begin position="808"/>
        <end position="1153"/>
    </location>
</feature>
<organism evidence="6 7">
    <name type="scientific">Candidatus Flavonifractor intestinigallinarum</name>
    <dbReference type="NCBI Taxonomy" id="2838586"/>
    <lineage>
        <taxon>Bacteria</taxon>
        <taxon>Bacillati</taxon>
        <taxon>Bacillota</taxon>
        <taxon>Clostridia</taxon>
        <taxon>Eubacteriales</taxon>
        <taxon>Oscillospiraceae</taxon>
        <taxon>Flavonifractor</taxon>
    </lineage>
</organism>
<evidence type="ECO:0000256" key="2">
    <source>
        <dbReference type="SAM" id="SignalP"/>
    </source>
</evidence>
<dbReference type="Gene3D" id="2.60.40.10">
    <property type="entry name" value="Immunoglobulins"/>
    <property type="match status" value="3"/>
</dbReference>
<dbReference type="InterPro" id="IPR018247">
    <property type="entry name" value="EF_Hand_1_Ca_BS"/>
</dbReference>
<dbReference type="InterPro" id="IPR008979">
    <property type="entry name" value="Galactose-bd-like_sf"/>
</dbReference>
<dbReference type="EMBL" id="DWXO01000077">
    <property type="protein sequence ID" value="HJB80936.1"/>
    <property type="molecule type" value="Genomic_DNA"/>
</dbReference>